<dbReference type="Gene3D" id="3.40.190.10">
    <property type="entry name" value="Periplasmic binding protein-like II"/>
    <property type="match status" value="2"/>
</dbReference>
<keyword evidence="1" id="KW-0732">Signal</keyword>
<dbReference type="SUPFAM" id="SSF53850">
    <property type="entry name" value="Periplasmic binding protein-like II"/>
    <property type="match status" value="1"/>
</dbReference>
<evidence type="ECO:0000256" key="1">
    <source>
        <dbReference type="SAM" id="SignalP"/>
    </source>
</evidence>
<evidence type="ECO:0000313" key="3">
    <source>
        <dbReference type="Proteomes" id="UP000650424"/>
    </source>
</evidence>
<gene>
    <name evidence="2" type="ORF">H8L32_12515</name>
</gene>
<dbReference type="Proteomes" id="UP000650424">
    <property type="component" value="Unassembled WGS sequence"/>
</dbReference>
<reference evidence="2 3" key="1">
    <citation type="submission" date="2020-08" db="EMBL/GenBank/DDBJ databases">
        <title>Novel species isolated from subtropical streams in China.</title>
        <authorList>
            <person name="Lu H."/>
        </authorList>
    </citation>
    <scope>NUCLEOTIDE SEQUENCE [LARGE SCALE GENOMIC DNA]</scope>
    <source>
        <strain evidence="2 3">CY18W</strain>
    </source>
</reference>
<accession>A0ABR6ZQZ2</accession>
<proteinExistence type="predicted"/>
<protein>
    <submittedName>
        <fullName evidence="2">Transporter substrate-binding domain-containing protein</fullName>
    </submittedName>
</protein>
<feature type="chain" id="PRO_5046895449" evidence="1">
    <location>
        <begin position="20"/>
        <end position="243"/>
    </location>
</feature>
<dbReference type="EMBL" id="JACOGF010000005">
    <property type="protein sequence ID" value="MBC3918306.1"/>
    <property type="molecule type" value="Genomic_DNA"/>
</dbReference>
<dbReference type="PANTHER" id="PTHR35936">
    <property type="entry name" value="MEMBRANE-BOUND LYTIC MUREIN TRANSGLYCOSYLASE F"/>
    <property type="match status" value="1"/>
</dbReference>
<dbReference type="PANTHER" id="PTHR35936:SF25">
    <property type="entry name" value="ABC TRANSPORTER SUBSTRATE-BINDING PROTEIN"/>
    <property type="match status" value="1"/>
</dbReference>
<name>A0ABR6ZQZ2_9BURK</name>
<organism evidence="2 3">
    <name type="scientific">Undibacterium hunanense</name>
    <dbReference type="NCBI Taxonomy" id="2762292"/>
    <lineage>
        <taxon>Bacteria</taxon>
        <taxon>Pseudomonadati</taxon>
        <taxon>Pseudomonadota</taxon>
        <taxon>Betaproteobacteria</taxon>
        <taxon>Burkholderiales</taxon>
        <taxon>Oxalobacteraceae</taxon>
        <taxon>Undibacterium</taxon>
    </lineage>
</organism>
<evidence type="ECO:0000313" key="2">
    <source>
        <dbReference type="EMBL" id="MBC3918306.1"/>
    </source>
</evidence>
<dbReference type="RefSeq" id="WP_186947555.1">
    <property type="nucleotide sequence ID" value="NZ_JACOGF010000005.1"/>
</dbReference>
<comment type="caution">
    <text evidence="2">The sequence shown here is derived from an EMBL/GenBank/DDBJ whole genome shotgun (WGS) entry which is preliminary data.</text>
</comment>
<keyword evidence="3" id="KW-1185">Reference proteome</keyword>
<feature type="signal peptide" evidence="1">
    <location>
        <begin position="1"/>
        <end position="19"/>
    </location>
</feature>
<sequence>MIRKWMFAVSVLMASPAMADTFRIAYYEGGDAPFVLVGPKGPGGIFPDLMVAIVRLSGDKLDQQYLPMRRLLKSFEDGQLDIEVGANPKWRANSTVPGVYSMAFGLPKAVLCFRPGEVPKKQAVSDFYGQKIGVISGYSYPEFEAAFATEQIQRADIFNSPNLLLTLKAKRFDQIIISSYVRQYWTKVDAKRYACDEGRMIDESEMMLRIHPSRAAALPRLNAAIATLKKSGELDAIFRRHTN</sequence>